<dbReference type="GO" id="GO:0080008">
    <property type="term" value="C:Cul4-RING E3 ubiquitin ligase complex"/>
    <property type="evidence" value="ECO:0007669"/>
    <property type="project" value="TreeGrafter"/>
</dbReference>
<dbReference type="EMBL" id="CH916373">
    <property type="protein sequence ID" value="EDV94710.1"/>
    <property type="molecule type" value="Genomic_DNA"/>
</dbReference>
<dbReference type="Gene3D" id="2.130.10.10">
    <property type="entry name" value="YVTN repeat-like/Quinoprotein amine dehydrogenase"/>
    <property type="match status" value="1"/>
</dbReference>
<feature type="repeat" description="WD" evidence="4">
    <location>
        <begin position="136"/>
        <end position="171"/>
    </location>
</feature>
<reference evidence="6 7" key="1">
    <citation type="journal article" date="2007" name="Nature">
        <title>Evolution of genes and genomes on the Drosophila phylogeny.</title>
        <authorList>
            <consortium name="Drosophila 12 Genomes Consortium"/>
            <person name="Clark A.G."/>
            <person name="Eisen M.B."/>
            <person name="Smith D.R."/>
            <person name="Bergman C.M."/>
            <person name="Oliver B."/>
            <person name="Markow T.A."/>
            <person name="Kaufman T.C."/>
            <person name="Kellis M."/>
            <person name="Gelbart W."/>
            <person name="Iyer V.N."/>
            <person name="Pollard D.A."/>
            <person name="Sackton T.B."/>
            <person name="Larracuente A.M."/>
            <person name="Singh N.D."/>
            <person name="Abad J.P."/>
            <person name="Abt D.N."/>
            <person name="Adryan B."/>
            <person name="Aguade M."/>
            <person name="Akashi H."/>
            <person name="Anderson W.W."/>
            <person name="Aquadro C.F."/>
            <person name="Ardell D.H."/>
            <person name="Arguello R."/>
            <person name="Artieri C.G."/>
            <person name="Barbash D.A."/>
            <person name="Barker D."/>
            <person name="Barsanti P."/>
            <person name="Batterham P."/>
            <person name="Batzoglou S."/>
            <person name="Begun D."/>
            <person name="Bhutkar A."/>
            <person name="Blanco E."/>
            <person name="Bosak S.A."/>
            <person name="Bradley R.K."/>
            <person name="Brand A.D."/>
            <person name="Brent M.R."/>
            <person name="Brooks A.N."/>
            <person name="Brown R.H."/>
            <person name="Butlin R.K."/>
            <person name="Caggese C."/>
            <person name="Calvi B.R."/>
            <person name="Bernardo de Carvalho A."/>
            <person name="Caspi A."/>
            <person name="Castrezana S."/>
            <person name="Celniker S.E."/>
            <person name="Chang J.L."/>
            <person name="Chapple C."/>
            <person name="Chatterji S."/>
            <person name="Chinwalla A."/>
            <person name="Civetta A."/>
            <person name="Clifton S.W."/>
            <person name="Comeron J.M."/>
            <person name="Costello J.C."/>
            <person name="Coyne J.A."/>
            <person name="Daub J."/>
            <person name="David R.G."/>
            <person name="Delcher A.L."/>
            <person name="Delehaunty K."/>
            <person name="Do C.B."/>
            <person name="Ebling H."/>
            <person name="Edwards K."/>
            <person name="Eickbush T."/>
            <person name="Evans J.D."/>
            <person name="Filipski A."/>
            <person name="Findeiss S."/>
            <person name="Freyhult E."/>
            <person name="Fulton L."/>
            <person name="Fulton R."/>
            <person name="Garcia A.C."/>
            <person name="Gardiner A."/>
            <person name="Garfield D.A."/>
            <person name="Garvin B.E."/>
            <person name="Gibson G."/>
            <person name="Gilbert D."/>
            <person name="Gnerre S."/>
            <person name="Godfrey J."/>
            <person name="Good R."/>
            <person name="Gotea V."/>
            <person name="Gravely B."/>
            <person name="Greenberg A.J."/>
            <person name="Griffiths-Jones S."/>
            <person name="Gross S."/>
            <person name="Guigo R."/>
            <person name="Gustafson E.A."/>
            <person name="Haerty W."/>
            <person name="Hahn M.W."/>
            <person name="Halligan D.L."/>
            <person name="Halpern A.L."/>
            <person name="Halter G.M."/>
            <person name="Han M.V."/>
            <person name="Heger A."/>
            <person name="Hillier L."/>
            <person name="Hinrichs A.S."/>
            <person name="Holmes I."/>
            <person name="Hoskins R.A."/>
            <person name="Hubisz M.J."/>
            <person name="Hultmark D."/>
            <person name="Huntley M.A."/>
            <person name="Jaffe D.B."/>
            <person name="Jagadeeshan S."/>
            <person name="Jeck W.R."/>
            <person name="Johnson J."/>
            <person name="Jones C.D."/>
            <person name="Jordan W.C."/>
            <person name="Karpen G.H."/>
            <person name="Kataoka E."/>
            <person name="Keightley P.D."/>
            <person name="Kheradpour P."/>
            <person name="Kirkness E.F."/>
            <person name="Koerich L.B."/>
            <person name="Kristiansen K."/>
            <person name="Kudrna D."/>
            <person name="Kulathinal R.J."/>
            <person name="Kumar S."/>
            <person name="Kwok R."/>
            <person name="Lander E."/>
            <person name="Langley C.H."/>
            <person name="Lapoint R."/>
            <person name="Lazzaro B.P."/>
            <person name="Lee S.J."/>
            <person name="Levesque L."/>
            <person name="Li R."/>
            <person name="Lin C.F."/>
            <person name="Lin M.F."/>
            <person name="Lindblad-Toh K."/>
            <person name="Llopart A."/>
            <person name="Long M."/>
            <person name="Low L."/>
            <person name="Lozovsky E."/>
            <person name="Lu J."/>
            <person name="Luo M."/>
            <person name="Machado C.A."/>
            <person name="Makalowski W."/>
            <person name="Marzo M."/>
            <person name="Matsuda M."/>
            <person name="Matzkin L."/>
            <person name="McAllister B."/>
            <person name="McBride C.S."/>
            <person name="McKernan B."/>
            <person name="McKernan K."/>
            <person name="Mendez-Lago M."/>
            <person name="Minx P."/>
            <person name="Mollenhauer M.U."/>
            <person name="Montooth K."/>
            <person name="Mount S.M."/>
            <person name="Mu X."/>
            <person name="Myers E."/>
            <person name="Negre B."/>
            <person name="Newfeld S."/>
            <person name="Nielsen R."/>
            <person name="Noor M.A."/>
            <person name="O'Grady P."/>
            <person name="Pachter L."/>
            <person name="Papaceit M."/>
            <person name="Parisi M.J."/>
            <person name="Parisi M."/>
            <person name="Parts L."/>
            <person name="Pedersen J.S."/>
            <person name="Pesole G."/>
            <person name="Phillippy A.M."/>
            <person name="Ponting C.P."/>
            <person name="Pop M."/>
            <person name="Porcelli D."/>
            <person name="Powell J.R."/>
            <person name="Prohaska S."/>
            <person name="Pruitt K."/>
            <person name="Puig M."/>
            <person name="Quesneville H."/>
            <person name="Ram K.R."/>
            <person name="Rand D."/>
            <person name="Rasmussen M.D."/>
            <person name="Reed L.K."/>
            <person name="Reenan R."/>
            <person name="Reily A."/>
            <person name="Remington K.A."/>
            <person name="Rieger T.T."/>
            <person name="Ritchie M.G."/>
            <person name="Robin C."/>
            <person name="Rogers Y.H."/>
            <person name="Rohde C."/>
            <person name="Rozas J."/>
            <person name="Rubenfield M.J."/>
            <person name="Ruiz A."/>
            <person name="Russo S."/>
            <person name="Salzberg S.L."/>
            <person name="Sanchez-Gracia A."/>
            <person name="Saranga D.J."/>
            <person name="Sato H."/>
            <person name="Schaeffer S.W."/>
            <person name="Schatz M.C."/>
            <person name="Schlenke T."/>
            <person name="Schwartz R."/>
            <person name="Segarra C."/>
            <person name="Singh R.S."/>
            <person name="Sirot L."/>
            <person name="Sirota M."/>
            <person name="Sisneros N.B."/>
            <person name="Smith C.D."/>
            <person name="Smith T.F."/>
            <person name="Spieth J."/>
            <person name="Stage D.E."/>
            <person name="Stark A."/>
            <person name="Stephan W."/>
            <person name="Strausberg R.L."/>
            <person name="Strempel S."/>
            <person name="Sturgill D."/>
            <person name="Sutton G."/>
            <person name="Sutton G.G."/>
            <person name="Tao W."/>
            <person name="Teichmann S."/>
            <person name="Tobari Y.N."/>
            <person name="Tomimura Y."/>
            <person name="Tsolas J.M."/>
            <person name="Valente V.L."/>
            <person name="Venter E."/>
            <person name="Venter J.C."/>
            <person name="Vicario S."/>
            <person name="Vieira F.G."/>
            <person name="Vilella A.J."/>
            <person name="Villasante A."/>
            <person name="Walenz B."/>
            <person name="Wang J."/>
            <person name="Wasserman M."/>
            <person name="Watts T."/>
            <person name="Wilson D."/>
            <person name="Wilson R.K."/>
            <person name="Wing R.A."/>
            <person name="Wolfner M.F."/>
            <person name="Wong A."/>
            <person name="Wong G.K."/>
            <person name="Wu C.I."/>
            <person name="Wu G."/>
            <person name="Yamamoto D."/>
            <person name="Yang H.P."/>
            <person name="Yang S.P."/>
            <person name="Yorke J.A."/>
            <person name="Yoshida K."/>
            <person name="Zdobnov E."/>
            <person name="Zhang P."/>
            <person name="Zhang Y."/>
            <person name="Zimin A.V."/>
            <person name="Baldwin J."/>
            <person name="Abdouelleil A."/>
            <person name="Abdulkadir J."/>
            <person name="Abebe A."/>
            <person name="Abera B."/>
            <person name="Abreu J."/>
            <person name="Acer S.C."/>
            <person name="Aftuck L."/>
            <person name="Alexander A."/>
            <person name="An P."/>
            <person name="Anderson E."/>
            <person name="Anderson S."/>
            <person name="Arachi H."/>
            <person name="Azer M."/>
            <person name="Bachantsang P."/>
            <person name="Barry A."/>
            <person name="Bayul T."/>
            <person name="Berlin A."/>
            <person name="Bessette D."/>
            <person name="Bloom T."/>
            <person name="Blye J."/>
            <person name="Boguslavskiy L."/>
            <person name="Bonnet C."/>
            <person name="Boukhgalter B."/>
            <person name="Bourzgui I."/>
            <person name="Brown A."/>
            <person name="Cahill P."/>
            <person name="Channer S."/>
            <person name="Cheshatsang Y."/>
            <person name="Chuda L."/>
            <person name="Citroen M."/>
            <person name="Collymore A."/>
            <person name="Cooke P."/>
            <person name="Costello M."/>
            <person name="D'Aco K."/>
            <person name="Daza R."/>
            <person name="De Haan G."/>
            <person name="DeGray S."/>
            <person name="DeMaso C."/>
            <person name="Dhargay N."/>
            <person name="Dooley K."/>
            <person name="Dooley E."/>
            <person name="Doricent M."/>
            <person name="Dorje P."/>
            <person name="Dorjee K."/>
            <person name="Dupes A."/>
            <person name="Elong R."/>
            <person name="Falk J."/>
            <person name="Farina A."/>
            <person name="Faro S."/>
            <person name="Ferguson D."/>
            <person name="Fisher S."/>
            <person name="Foley C.D."/>
            <person name="Franke A."/>
            <person name="Friedrich D."/>
            <person name="Gadbois L."/>
            <person name="Gearin G."/>
            <person name="Gearin C.R."/>
            <person name="Giannoukos G."/>
            <person name="Goode T."/>
            <person name="Graham J."/>
            <person name="Grandbois E."/>
            <person name="Grewal S."/>
            <person name="Gyaltsen K."/>
            <person name="Hafez N."/>
            <person name="Hagos B."/>
            <person name="Hall J."/>
            <person name="Henson C."/>
            <person name="Hollinger A."/>
            <person name="Honan T."/>
            <person name="Huard M.D."/>
            <person name="Hughes L."/>
            <person name="Hurhula B."/>
            <person name="Husby M.E."/>
            <person name="Kamat A."/>
            <person name="Kanga B."/>
            <person name="Kashin S."/>
            <person name="Khazanovich D."/>
            <person name="Kisner P."/>
            <person name="Lance K."/>
            <person name="Lara M."/>
            <person name="Lee W."/>
            <person name="Lennon N."/>
            <person name="Letendre F."/>
            <person name="LeVine R."/>
            <person name="Lipovsky A."/>
            <person name="Liu X."/>
            <person name="Liu J."/>
            <person name="Liu S."/>
            <person name="Lokyitsang T."/>
            <person name="Lokyitsang Y."/>
            <person name="Lubonja R."/>
            <person name="Lui A."/>
            <person name="MacDonald P."/>
            <person name="Magnisalis V."/>
            <person name="Maru K."/>
            <person name="Matthews C."/>
            <person name="McCusker W."/>
            <person name="McDonough S."/>
            <person name="Mehta T."/>
            <person name="Meldrim J."/>
            <person name="Meneus L."/>
            <person name="Mihai O."/>
            <person name="Mihalev A."/>
            <person name="Mihova T."/>
            <person name="Mittelman R."/>
            <person name="Mlenga V."/>
            <person name="Montmayeur A."/>
            <person name="Mulrain L."/>
            <person name="Navidi A."/>
            <person name="Naylor J."/>
            <person name="Negash T."/>
            <person name="Nguyen T."/>
            <person name="Nguyen N."/>
            <person name="Nicol R."/>
            <person name="Norbu C."/>
            <person name="Norbu N."/>
            <person name="Novod N."/>
            <person name="O'Neill B."/>
            <person name="Osman S."/>
            <person name="Markiewicz E."/>
            <person name="Oyono O.L."/>
            <person name="Patti C."/>
            <person name="Phunkhang P."/>
            <person name="Pierre F."/>
            <person name="Priest M."/>
            <person name="Raghuraman S."/>
            <person name="Rege F."/>
            <person name="Reyes R."/>
            <person name="Rise C."/>
            <person name="Rogov P."/>
            <person name="Ross K."/>
            <person name="Ryan E."/>
            <person name="Settipalli S."/>
            <person name="Shea T."/>
            <person name="Sherpa N."/>
            <person name="Shi L."/>
            <person name="Shih D."/>
            <person name="Sparrow T."/>
            <person name="Spaulding J."/>
            <person name="Stalker J."/>
            <person name="Stange-Thomann N."/>
            <person name="Stavropoulos S."/>
            <person name="Stone C."/>
            <person name="Strader C."/>
            <person name="Tesfaye S."/>
            <person name="Thomson T."/>
            <person name="Thoulutsang Y."/>
            <person name="Thoulutsang D."/>
            <person name="Topham K."/>
            <person name="Topping I."/>
            <person name="Tsamla T."/>
            <person name="Vassiliev H."/>
            <person name="Vo A."/>
            <person name="Wangchuk T."/>
            <person name="Wangdi T."/>
            <person name="Weiand M."/>
            <person name="Wilkinson J."/>
            <person name="Wilson A."/>
            <person name="Yadav S."/>
            <person name="Young G."/>
            <person name="Yu Q."/>
            <person name="Zembek L."/>
            <person name="Zhong D."/>
            <person name="Zimmer A."/>
            <person name="Zwirko Z."/>
            <person name="Jaffe D.B."/>
            <person name="Alvarez P."/>
            <person name="Brockman W."/>
            <person name="Butler J."/>
            <person name="Chin C."/>
            <person name="Gnerre S."/>
            <person name="Grabherr M."/>
            <person name="Kleber M."/>
            <person name="Mauceli E."/>
            <person name="MacCallum I."/>
        </authorList>
    </citation>
    <scope>NUCLEOTIDE SEQUENCE [LARGE SCALE GENOMIC DNA]</scope>
    <source>
        <strain evidence="7">Tucson 15287-2541.00</strain>
    </source>
</reference>
<protein>
    <submittedName>
        <fullName evidence="6">GH18094</fullName>
    </submittedName>
</protein>
<gene>
    <name evidence="6" type="primary">Dgri\GH18094</name>
    <name evidence="6" type="ORF">Dgri_GH18094</name>
</gene>
<dbReference type="PANTHER" id="PTHR14588:SF2">
    <property type="entry name" value="DDB1- AND CUL4-ASSOCIATED FACTOR 10"/>
    <property type="match status" value="1"/>
</dbReference>
<evidence type="ECO:0000313" key="6">
    <source>
        <dbReference type="EMBL" id="EDV94710.1"/>
    </source>
</evidence>
<dbReference type="Pfam" id="PF00400">
    <property type="entry name" value="WD40"/>
    <property type="match status" value="2"/>
</dbReference>
<feature type="region of interest" description="Disordered" evidence="5">
    <location>
        <begin position="308"/>
        <end position="360"/>
    </location>
</feature>
<dbReference type="SUPFAM" id="SSF50978">
    <property type="entry name" value="WD40 repeat-like"/>
    <property type="match status" value="1"/>
</dbReference>
<dbReference type="OMA" id="IVWHQPV"/>
<dbReference type="InterPro" id="IPR019775">
    <property type="entry name" value="WD40_repeat_CS"/>
</dbReference>
<dbReference type="PROSITE" id="PS50294">
    <property type="entry name" value="WD_REPEATS_REGION"/>
    <property type="match status" value="2"/>
</dbReference>
<dbReference type="HOGENOM" id="CLU_028919_1_0_1"/>
<organism evidence="7">
    <name type="scientific">Drosophila grimshawi</name>
    <name type="common">Hawaiian fruit fly</name>
    <name type="synonym">Idiomyia grimshawi</name>
    <dbReference type="NCBI Taxonomy" id="7222"/>
    <lineage>
        <taxon>Eukaryota</taxon>
        <taxon>Metazoa</taxon>
        <taxon>Ecdysozoa</taxon>
        <taxon>Arthropoda</taxon>
        <taxon>Hexapoda</taxon>
        <taxon>Insecta</taxon>
        <taxon>Pterygota</taxon>
        <taxon>Neoptera</taxon>
        <taxon>Endopterygota</taxon>
        <taxon>Diptera</taxon>
        <taxon>Brachycera</taxon>
        <taxon>Muscomorpha</taxon>
        <taxon>Ephydroidea</taxon>
        <taxon>Drosophilidae</taxon>
        <taxon>Drosophila</taxon>
        <taxon>Hawaiian Drosophila</taxon>
    </lineage>
</organism>
<sequence length="647" mass="72532">MHTIEEYLRRRESGWLHRNKHTAEENSVMRRIYSSMGMFNSYHSNCNPGKAGQDTGAIFNLEFNADGNVVVAATERKCVLVFDAITQNEIFKISDAHTDSVNCIKFFDDRLFATGSDDFTVALWDLRNMKQKLRLLHGHSNWVKNIEYSSKDKLLVTSGFDGSIFTWDINSHTEHGLISQRVFHASGLMRCRISPSGDKLVLCTSSGYIMIVHHLDLTTLHKDLCGFRPGIYRLMQMGDQYIPQAAKYDHVFSKRQKKNRVELVTDFPEQNDAEMIMALQIHPQCRCMLTRNVSCDEQSEWTCIHDIHEEPEQPTDDVNDDDDDEPSAKKNRTRLAQQADQSDHEQHQAGAPRFPARVRQRVIYPRRVPGTVPTTRTDGFIPDIWAAEVTVQERAIRQSRSRIETNHVSGYNFVYAISSGVLPLRSTVMRTRGGNVVVDDRPLLEDAAPTSTETPRSSNGSGSHRSSSTSNSSSNTTSSTSSTSSSSSTNRSGSSSSSSSNGTSQLVTIEIRPNMPMRQLGNVSAVATSYENPSHTILMNAKKLLYYASETNNKPGFIKEPGFSADGRIICSPYANGVRLLGYQDDCSDYPSQMMVEQMKNSPRQLVELANIIEHQDVVLCSKFSPREPLLVTGCNGGEISWYRPCL</sequence>
<feature type="compositionally biased region" description="Low complexity" evidence="5">
    <location>
        <begin position="456"/>
        <end position="504"/>
    </location>
</feature>
<evidence type="ECO:0000256" key="1">
    <source>
        <dbReference type="ARBA" id="ARBA00005903"/>
    </source>
</evidence>
<dbReference type="FunCoup" id="B4JSH0">
    <property type="interactions" value="548"/>
</dbReference>
<evidence type="ECO:0000256" key="2">
    <source>
        <dbReference type="ARBA" id="ARBA00022574"/>
    </source>
</evidence>
<dbReference type="SMR" id="B4JSH0"/>
<dbReference type="SMART" id="SM00320">
    <property type="entry name" value="WD40"/>
    <property type="match status" value="5"/>
</dbReference>
<dbReference type="InterPro" id="IPR039085">
    <property type="entry name" value="DCA10"/>
</dbReference>
<feature type="repeat" description="WD" evidence="4">
    <location>
        <begin position="94"/>
        <end position="134"/>
    </location>
</feature>
<dbReference type="FunFam" id="2.130.10.10:FF:000661">
    <property type="entry name" value="Uncharacterized protein, isoform A"/>
    <property type="match status" value="1"/>
</dbReference>
<dbReference type="STRING" id="7222.B4JSH0"/>
<evidence type="ECO:0000313" key="7">
    <source>
        <dbReference type="Proteomes" id="UP000001070"/>
    </source>
</evidence>
<keyword evidence="2 4" id="KW-0853">WD repeat</keyword>
<evidence type="ECO:0000256" key="3">
    <source>
        <dbReference type="ARBA" id="ARBA00022737"/>
    </source>
</evidence>
<name>B4JSH0_DROGR</name>
<dbReference type="InParanoid" id="B4JSH0"/>
<dbReference type="KEGG" id="dgr:6567364"/>
<dbReference type="OrthoDB" id="20669at2759"/>
<evidence type="ECO:0000256" key="5">
    <source>
        <dbReference type="SAM" id="MobiDB-lite"/>
    </source>
</evidence>
<dbReference type="PANTHER" id="PTHR14588">
    <property type="entry name" value="DDB1- AND CUL4-ASSOCIATED FACTOR 10"/>
    <property type="match status" value="1"/>
</dbReference>
<keyword evidence="3" id="KW-0677">Repeat</keyword>
<keyword evidence="7" id="KW-1185">Reference proteome</keyword>
<dbReference type="InterPro" id="IPR015943">
    <property type="entry name" value="WD40/YVTN_repeat-like_dom_sf"/>
</dbReference>
<dbReference type="PROSITE" id="PS50082">
    <property type="entry name" value="WD_REPEATS_2"/>
    <property type="match status" value="2"/>
</dbReference>
<dbReference type="AlphaFoldDB" id="B4JSH0"/>
<accession>B4JSH0</accession>
<feature type="compositionally biased region" description="Acidic residues" evidence="5">
    <location>
        <begin position="312"/>
        <end position="325"/>
    </location>
</feature>
<dbReference type="eggNOG" id="KOG4155">
    <property type="taxonomic scope" value="Eukaryota"/>
</dbReference>
<dbReference type="Proteomes" id="UP000001070">
    <property type="component" value="Unassembled WGS sequence"/>
</dbReference>
<proteinExistence type="inferred from homology"/>
<dbReference type="PhylomeDB" id="B4JSH0"/>
<comment type="similarity">
    <text evidence="1">Belongs to the WD repeat DCAF10 family.</text>
</comment>
<evidence type="ECO:0000256" key="4">
    <source>
        <dbReference type="PROSITE-ProRule" id="PRU00221"/>
    </source>
</evidence>
<dbReference type="InterPro" id="IPR001680">
    <property type="entry name" value="WD40_rpt"/>
</dbReference>
<feature type="region of interest" description="Disordered" evidence="5">
    <location>
        <begin position="440"/>
        <end position="504"/>
    </location>
</feature>
<dbReference type="PROSITE" id="PS00678">
    <property type="entry name" value="WD_REPEATS_1"/>
    <property type="match status" value="1"/>
</dbReference>
<dbReference type="InterPro" id="IPR036322">
    <property type="entry name" value="WD40_repeat_dom_sf"/>
</dbReference>